<dbReference type="EMBL" id="CP001107">
    <property type="protein sequence ID" value="ACR74076.1"/>
    <property type="molecule type" value="Genomic_DNA"/>
</dbReference>
<evidence type="ECO:0000313" key="2">
    <source>
        <dbReference type="EMBL" id="ACR74076.1"/>
    </source>
</evidence>
<dbReference type="PaxDb" id="515619-EUBREC_0272"/>
<evidence type="ECO:0000313" key="3">
    <source>
        <dbReference type="Proteomes" id="UP000001477"/>
    </source>
</evidence>
<dbReference type="HOGENOM" id="CLU_2682291_0_0_9"/>
<proteinExistence type="predicted"/>
<protein>
    <submittedName>
        <fullName evidence="2">Uncharacterized protein</fullName>
    </submittedName>
</protein>
<reference evidence="2 3" key="1">
    <citation type="journal article" date="2009" name="Proc. Natl. Acad. Sci. U.S.A.">
        <title>Characterizing a model human gut microbiota composed of members of its two dominant bacterial phyla.</title>
        <authorList>
            <person name="Mahowald M.A."/>
            <person name="Rey F.E."/>
            <person name="Seedorf H."/>
            <person name="Turnbaugh P.J."/>
            <person name="Fulton R.S."/>
            <person name="Wollam A."/>
            <person name="Shah N."/>
            <person name="Wang C."/>
            <person name="Magrini V."/>
            <person name="Wilson R.K."/>
            <person name="Cantarel B.L."/>
            <person name="Coutinho P.M."/>
            <person name="Henrissat B."/>
            <person name="Crock L.W."/>
            <person name="Russell A."/>
            <person name="Verberkmoes N.C."/>
            <person name="Hettich R.L."/>
            <person name="Gordon J.I."/>
        </authorList>
    </citation>
    <scope>NUCLEOTIDE SEQUENCE [LARGE SCALE GENOMIC DNA]</scope>
    <source>
        <strain evidence="3">ATCC 33656 / DSM 3377 / JCM 17463 / KCTC 5835 / LMG 30912 / VPI 0990</strain>
    </source>
</reference>
<dbReference type="KEGG" id="ere:EUBREC_0272"/>
<feature type="compositionally biased region" description="Basic residues" evidence="1">
    <location>
        <begin position="1"/>
        <end position="12"/>
    </location>
</feature>
<feature type="region of interest" description="Disordered" evidence="1">
    <location>
        <begin position="1"/>
        <end position="22"/>
    </location>
</feature>
<name>C4ZAL5_AGARV</name>
<organism evidence="2 3">
    <name type="scientific">Agathobacter rectalis (strain ATCC 33656 / DSM 3377 / JCM 17463 / KCTC 5835 / VPI 0990)</name>
    <name type="common">Eubacterium rectale</name>
    <dbReference type="NCBI Taxonomy" id="515619"/>
    <lineage>
        <taxon>Bacteria</taxon>
        <taxon>Bacillati</taxon>
        <taxon>Bacillota</taxon>
        <taxon>Clostridia</taxon>
        <taxon>Lachnospirales</taxon>
        <taxon>Lachnospiraceae</taxon>
        <taxon>Agathobacter</taxon>
    </lineage>
</organism>
<sequence>MPQTHIRKKVPSGKKPTERNLRNLKPYTKRYNDIKSKLTSRTSTDLTKAEIKGRDKIAPLHCVKYYNSKQRKKL</sequence>
<dbReference type="Proteomes" id="UP000001477">
    <property type="component" value="Chromosome"/>
</dbReference>
<evidence type="ECO:0000256" key="1">
    <source>
        <dbReference type="SAM" id="MobiDB-lite"/>
    </source>
</evidence>
<dbReference type="AlphaFoldDB" id="C4ZAL5"/>
<accession>C4ZAL5</accession>
<gene>
    <name evidence="2" type="ordered locus">EUBREC_0272</name>
</gene>